<sequence>MSRLFTLPTPLPSSSIILGQLITDPAHAETHSFNTSAKPDRHQPSIQSDHQSASSTTCSLAQPRIAFNALRYEATAQSFLHKSALQRQPLYYVTGIQTLKDPSSQHAAKIPLPMHVRRVDSASGLDNLKDAKNNETVFAVELMKVLCHVGPASEPHTVEDLEYEWSYHSLADDLQLSIGLGKVLQADELRAIAGMASDEDFTDHSWDSQDDDDEDGLGGF</sequence>
<dbReference type="OrthoDB" id="3694634at2759"/>
<dbReference type="Proteomes" id="UP000799424">
    <property type="component" value="Unassembled WGS sequence"/>
</dbReference>
<gene>
    <name evidence="2" type="ORF">CC86DRAFT_289492</name>
</gene>
<organism evidence="2 3">
    <name type="scientific">Ophiobolus disseminans</name>
    <dbReference type="NCBI Taxonomy" id="1469910"/>
    <lineage>
        <taxon>Eukaryota</taxon>
        <taxon>Fungi</taxon>
        <taxon>Dikarya</taxon>
        <taxon>Ascomycota</taxon>
        <taxon>Pezizomycotina</taxon>
        <taxon>Dothideomycetes</taxon>
        <taxon>Pleosporomycetidae</taxon>
        <taxon>Pleosporales</taxon>
        <taxon>Pleosporineae</taxon>
        <taxon>Phaeosphaeriaceae</taxon>
        <taxon>Ophiobolus</taxon>
    </lineage>
</organism>
<evidence type="ECO:0000313" key="2">
    <source>
        <dbReference type="EMBL" id="KAF2828066.1"/>
    </source>
</evidence>
<dbReference type="AlphaFoldDB" id="A0A6A7A4J2"/>
<feature type="region of interest" description="Disordered" evidence="1">
    <location>
        <begin position="31"/>
        <end position="57"/>
    </location>
</feature>
<feature type="compositionally biased region" description="Polar residues" evidence="1">
    <location>
        <begin position="44"/>
        <end position="57"/>
    </location>
</feature>
<feature type="region of interest" description="Disordered" evidence="1">
    <location>
        <begin position="200"/>
        <end position="220"/>
    </location>
</feature>
<evidence type="ECO:0000256" key="1">
    <source>
        <dbReference type="SAM" id="MobiDB-lite"/>
    </source>
</evidence>
<keyword evidence="3" id="KW-1185">Reference proteome</keyword>
<proteinExistence type="predicted"/>
<reference evidence="2" key="1">
    <citation type="journal article" date="2020" name="Stud. Mycol.">
        <title>101 Dothideomycetes genomes: a test case for predicting lifestyles and emergence of pathogens.</title>
        <authorList>
            <person name="Haridas S."/>
            <person name="Albert R."/>
            <person name="Binder M."/>
            <person name="Bloem J."/>
            <person name="Labutti K."/>
            <person name="Salamov A."/>
            <person name="Andreopoulos B."/>
            <person name="Baker S."/>
            <person name="Barry K."/>
            <person name="Bills G."/>
            <person name="Bluhm B."/>
            <person name="Cannon C."/>
            <person name="Castanera R."/>
            <person name="Culley D."/>
            <person name="Daum C."/>
            <person name="Ezra D."/>
            <person name="Gonzalez J."/>
            <person name="Henrissat B."/>
            <person name="Kuo A."/>
            <person name="Liang C."/>
            <person name="Lipzen A."/>
            <person name="Lutzoni F."/>
            <person name="Magnuson J."/>
            <person name="Mondo S."/>
            <person name="Nolan M."/>
            <person name="Ohm R."/>
            <person name="Pangilinan J."/>
            <person name="Park H.-J."/>
            <person name="Ramirez L."/>
            <person name="Alfaro M."/>
            <person name="Sun H."/>
            <person name="Tritt A."/>
            <person name="Yoshinaga Y."/>
            <person name="Zwiers L.-H."/>
            <person name="Turgeon B."/>
            <person name="Goodwin S."/>
            <person name="Spatafora J."/>
            <person name="Crous P."/>
            <person name="Grigoriev I."/>
        </authorList>
    </citation>
    <scope>NUCLEOTIDE SEQUENCE</scope>
    <source>
        <strain evidence="2">CBS 113818</strain>
    </source>
</reference>
<protein>
    <submittedName>
        <fullName evidence="2">Uncharacterized protein</fullName>
    </submittedName>
</protein>
<accession>A0A6A7A4J2</accession>
<feature type="compositionally biased region" description="Acidic residues" evidence="1">
    <location>
        <begin position="208"/>
        <end position="220"/>
    </location>
</feature>
<evidence type="ECO:0000313" key="3">
    <source>
        <dbReference type="Proteomes" id="UP000799424"/>
    </source>
</evidence>
<dbReference type="EMBL" id="MU006223">
    <property type="protein sequence ID" value="KAF2828066.1"/>
    <property type="molecule type" value="Genomic_DNA"/>
</dbReference>
<name>A0A6A7A4J2_9PLEO</name>